<reference evidence="1" key="1">
    <citation type="submission" date="2021-06" db="EMBL/GenBank/DDBJ databases">
        <authorList>
            <person name="Kallberg Y."/>
            <person name="Tangrot J."/>
            <person name="Rosling A."/>
        </authorList>
    </citation>
    <scope>NUCLEOTIDE SEQUENCE</scope>
    <source>
        <strain evidence="1">MA461A</strain>
    </source>
</reference>
<accession>A0ACA9NNM5</accession>
<evidence type="ECO:0000313" key="1">
    <source>
        <dbReference type="EMBL" id="CAG8668745.1"/>
    </source>
</evidence>
<proteinExistence type="predicted"/>
<protein>
    <submittedName>
        <fullName evidence="1">8835_t:CDS:1</fullName>
    </submittedName>
</protein>
<sequence length="229" mass="25671">MSTSNVQRKGGSLSCLRCRENISESDFKKYNTLYCVHCDNSSLVQNNVQLNFSLSINDNETHVANQESQEFLKLTQKIKELTNELNELKKSNEKSVQPKNYGTSNVKIGKDFENVISKVLRDNGIPCNVVGGSGDYGIDIIVFYKKKVILIQCKSQESPLGINVVTKLNSAINMADGSFGIIVYDSNKIVHHDSSLTSQAWCLVKNIGTDKIRIATEKTIFQKIRDMIR</sequence>
<keyword evidence="2" id="KW-1185">Reference proteome</keyword>
<name>A0ACA9NNM5_9GLOM</name>
<dbReference type="Proteomes" id="UP000789920">
    <property type="component" value="Unassembled WGS sequence"/>
</dbReference>
<gene>
    <name evidence="1" type="ORF">RPERSI_LOCUS8584</name>
</gene>
<evidence type="ECO:0000313" key="2">
    <source>
        <dbReference type="Proteomes" id="UP000789920"/>
    </source>
</evidence>
<dbReference type="EMBL" id="CAJVQC010015597">
    <property type="protein sequence ID" value="CAG8668745.1"/>
    <property type="molecule type" value="Genomic_DNA"/>
</dbReference>
<organism evidence="1 2">
    <name type="scientific">Racocetra persica</name>
    <dbReference type="NCBI Taxonomy" id="160502"/>
    <lineage>
        <taxon>Eukaryota</taxon>
        <taxon>Fungi</taxon>
        <taxon>Fungi incertae sedis</taxon>
        <taxon>Mucoromycota</taxon>
        <taxon>Glomeromycotina</taxon>
        <taxon>Glomeromycetes</taxon>
        <taxon>Diversisporales</taxon>
        <taxon>Gigasporaceae</taxon>
        <taxon>Racocetra</taxon>
    </lineage>
</organism>
<comment type="caution">
    <text evidence="1">The sequence shown here is derived from an EMBL/GenBank/DDBJ whole genome shotgun (WGS) entry which is preliminary data.</text>
</comment>